<dbReference type="EnsemblMetazoa" id="SSS_7514s_mrna">
    <property type="protein sequence ID" value="KAF7491438.1"/>
    <property type="gene ID" value="SSS_7514"/>
</dbReference>
<dbReference type="PANTHER" id="PTHR15642:SF3">
    <property type="entry name" value="CYTOCHROME C OXIDASE ASSEMBLY FACTOR 3 HOMOLOG, MITOCHONDRIAL"/>
    <property type="match status" value="1"/>
</dbReference>
<comment type="similarity">
    <text evidence="2 7">Belongs to the COA3 family.</text>
</comment>
<dbReference type="OrthoDB" id="10018333at2759"/>
<evidence type="ECO:0000256" key="4">
    <source>
        <dbReference type="ARBA" id="ARBA00022989"/>
    </source>
</evidence>
<feature type="transmembrane region" description="Helical" evidence="7">
    <location>
        <begin position="44"/>
        <end position="62"/>
    </location>
</feature>
<evidence type="ECO:0000313" key="10">
    <source>
        <dbReference type="EnsemblMetazoa" id="KAF7491438.1"/>
    </source>
</evidence>
<dbReference type="InterPro" id="IPR018628">
    <property type="entry name" value="Coa3_CC"/>
</dbReference>
<reference evidence="9" key="2">
    <citation type="submission" date="2020-01" db="EMBL/GenBank/DDBJ databases">
        <authorList>
            <person name="Korhonen P.K.K."/>
            <person name="Guangxu M.G."/>
            <person name="Wang T.W."/>
            <person name="Stroehlein A.J.S."/>
            <person name="Young N.D."/>
            <person name="Ang C.-S.A."/>
            <person name="Fernando D.W.F."/>
            <person name="Lu H.L."/>
            <person name="Taylor S.T."/>
            <person name="Ehtesham M.E.M."/>
            <person name="Najaraj S.H.N."/>
            <person name="Harsha G.H.G."/>
            <person name="Madugundu A.M."/>
            <person name="Renuse S.R."/>
            <person name="Holt D.H."/>
            <person name="Pandey A.P."/>
            <person name="Papenfuss A.P."/>
            <person name="Gasser R.B.G."/>
            <person name="Fischer K.F."/>
        </authorList>
    </citation>
    <scope>NUCLEOTIDE SEQUENCE</scope>
    <source>
        <strain evidence="9">SSS_KF_BRIS2020</strain>
    </source>
</reference>
<evidence type="ECO:0000256" key="7">
    <source>
        <dbReference type="RuleBase" id="RU367056"/>
    </source>
</evidence>
<dbReference type="GO" id="GO:0005743">
    <property type="term" value="C:mitochondrial inner membrane"/>
    <property type="evidence" value="ECO:0007669"/>
    <property type="project" value="UniProtKB-UniRule"/>
</dbReference>
<reference evidence="11" key="1">
    <citation type="journal article" date="2020" name="PLoS Negl. Trop. Dis.">
        <title>High-quality nuclear genome for Sarcoptes scabiei-A critical resource for a neglected parasite.</title>
        <authorList>
            <person name="Korhonen P.K."/>
            <person name="Gasser R.B."/>
            <person name="Ma G."/>
            <person name="Wang T."/>
            <person name="Stroehlein A.J."/>
            <person name="Young N.D."/>
            <person name="Ang C.S."/>
            <person name="Fernando D.D."/>
            <person name="Lu H.C."/>
            <person name="Taylor S."/>
            <person name="Reynolds S.L."/>
            <person name="Mofiz E."/>
            <person name="Najaraj S.H."/>
            <person name="Gowda H."/>
            <person name="Madugundu A."/>
            <person name="Renuse S."/>
            <person name="Holt D."/>
            <person name="Pandey A."/>
            <person name="Papenfuss A.T."/>
            <person name="Fischer K."/>
        </authorList>
    </citation>
    <scope>NUCLEOTIDE SEQUENCE [LARGE SCALE GENOMIC DNA]</scope>
</reference>
<accession>A0A834RD20</accession>
<keyword evidence="3 7" id="KW-0812">Transmembrane</keyword>
<evidence type="ECO:0000256" key="5">
    <source>
        <dbReference type="ARBA" id="ARBA00023128"/>
    </source>
</evidence>
<keyword evidence="6 7" id="KW-0472">Membrane</keyword>
<dbReference type="Pfam" id="PF09813">
    <property type="entry name" value="Coa3_cc"/>
    <property type="match status" value="1"/>
</dbReference>
<organism evidence="9">
    <name type="scientific">Sarcoptes scabiei</name>
    <name type="common">Itch mite</name>
    <name type="synonym">Acarus scabiei</name>
    <dbReference type="NCBI Taxonomy" id="52283"/>
    <lineage>
        <taxon>Eukaryota</taxon>
        <taxon>Metazoa</taxon>
        <taxon>Ecdysozoa</taxon>
        <taxon>Arthropoda</taxon>
        <taxon>Chelicerata</taxon>
        <taxon>Arachnida</taxon>
        <taxon>Acari</taxon>
        <taxon>Acariformes</taxon>
        <taxon>Sarcoptiformes</taxon>
        <taxon>Astigmata</taxon>
        <taxon>Psoroptidia</taxon>
        <taxon>Sarcoptoidea</taxon>
        <taxon>Sarcoptidae</taxon>
        <taxon>Sarcoptinae</taxon>
        <taxon>Sarcoptes</taxon>
    </lineage>
</organism>
<protein>
    <recommendedName>
        <fullName evidence="7">Cytochrome c oxidase assembly factor 3</fullName>
    </recommendedName>
</protein>
<keyword evidence="4 7" id="KW-1133">Transmembrane helix</keyword>
<evidence type="ECO:0000256" key="2">
    <source>
        <dbReference type="ARBA" id="ARBA00007035"/>
    </source>
</evidence>
<keyword evidence="7" id="KW-0999">Mitochondrion inner membrane</keyword>
<evidence type="ECO:0000259" key="8">
    <source>
        <dbReference type="Pfam" id="PF09813"/>
    </source>
</evidence>
<sequence>MSDKSVKSSRTDFDKVLKTFVNKAEQQHRLNQNQIENIRRKNRIAGLFFGALVISIYSFTMYNVKQEKFLDKIDDDDDD</sequence>
<proteinExistence type="inferred from homology"/>
<evidence type="ECO:0000256" key="3">
    <source>
        <dbReference type="ARBA" id="ARBA00022692"/>
    </source>
</evidence>
<feature type="domain" description="Cytochrome c oxidase assembly factor 3 mitochondrial coiled-coil" evidence="8">
    <location>
        <begin position="33"/>
        <end position="75"/>
    </location>
</feature>
<evidence type="ECO:0000313" key="9">
    <source>
        <dbReference type="EMBL" id="KAF7491438.1"/>
    </source>
</evidence>
<evidence type="ECO:0000256" key="6">
    <source>
        <dbReference type="ARBA" id="ARBA00023136"/>
    </source>
</evidence>
<dbReference type="EMBL" id="WVUK01000059">
    <property type="protein sequence ID" value="KAF7491438.1"/>
    <property type="molecule type" value="Genomic_DNA"/>
</dbReference>
<comment type="subcellular location">
    <subcellularLocation>
        <location evidence="1">Mitochondrion membrane</location>
        <topology evidence="1">Single-pass membrane protein</topology>
    </subcellularLocation>
</comment>
<keyword evidence="5 7" id="KW-0496">Mitochondrion</keyword>
<reference evidence="10" key="3">
    <citation type="submission" date="2022-06" db="UniProtKB">
        <authorList>
            <consortium name="EnsemblMetazoa"/>
        </authorList>
    </citation>
    <scope>IDENTIFICATION</scope>
</reference>
<evidence type="ECO:0000313" key="11">
    <source>
        <dbReference type="Proteomes" id="UP000070412"/>
    </source>
</evidence>
<evidence type="ECO:0000256" key="1">
    <source>
        <dbReference type="ARBA" id="ARBA00004304"/>
    </source>
</evidence>
<comment type="function">
    <text evidence="7">Required for assembly of cytochrome c oxidase (complex IV).</text>
</comment>
<dbReference type="PANTHER" id="PTHR15642">
    <property type="entry name" value="CYTOCHROME C OXIDASE ASSEMBLY FACTOR 3, MITOCHONDRIAL"/>
    <property type="match status" value="1"/>
</dbReference>
<dbReference type="InterPro" id="IPR041752">
    <property type="entry name" value="Coa3"/>
</dbReference>
<dbReference type="Proteomes" id="UP000070412">
    <property type="component" value="Unassembled WGS sequence"/>
</dbReference>
<dbReference type="GO" id="GO:0033617">
    <property type="term" value="P:mitochondrial respiratory chain complex IV assembly"/>
    <property type="evidence" value="ECO:0007669"/>
    <property type="project" value="UniProtKB-UniRule"/>
</dbReference>
<keyword evidence="11" id="KW-1185">Reference proteome</keyword>
<gene>
    <name evidence="9" type="ORF">SSS_7514</name>
</gene>
<dbReference type="AlphaFoldDB" id="A0A834RD20"/>
<comment type="subunit">
    <text evidence="7">Component of 250-400 kDa complexes called cytochrome oxidase assembly intermediates or COA complexes.</text>
</comment>
<name>A0A834RD20_SARSC</name>